<dbReference type="GO" id="GO:0009055">
    <property type="term" value="F:electron transfer activity"/>
    <property type="evidence" value="ECO:0007669"/>
    <property type="project" value="InterPro"/>
</dbReference>
<keyword evidence="3" id="KW-1185">Reference proteome</keyword>
<comment type="caution">
    <text evidence="2">The sequence shown here is derived from an EMBL/GenBank/DDBJ whole genome shotgun (WGS) entry which is preliminary data.</text>
</comment>
<organism evidence="2 3">
    <name type="scientific">Croceibacterium xixiisoli</name>
    <dbReference type="NCBI Taxonomy" id="1476466"/>
    <lineage>
        <taxon>Bacteria</taxon>
        <taxon>Pseudomonadati</taxon>
        <taxon>Pseudomonadota</taxon>
        <taxon>Alphaproteobacteria</taxon>
        <taxon>Sphingomonadales</taxon>
        <taxon>Erythrobacteraceae</taxon>
        <taxon>Croceibacterium</taxon>
    </lineage>
</organism>
<dbReference type="SUPFAM" id="SSF47175">
    <property type="entry name" value="Cytochromes"/>
    <property type="match status" value="1"/>
</dbReference>
<dbReference type="InterPro" id="IPR002321">
    <property type="entry name" value="Cyt_c_II"/>
</dbReference>
<evidence type="ECO:0000256" key="1">
    <source>
        <dbReference type="SAM" id="SignalP"/>
    </source>
</evidence>
<keyword evidence="1" id="KW-0732">Signal</keyword>
<dbReference type="RefSeq" id="WP_161392658.1">
    <property type="nucleotide sequence ID" value="NZ_JBHSCP010000002.1"/>
</dbReference>
<dbReference type="GO" id="GO:0020037">
    <property type="term" value="F:heme binding"/>
    <property type="evidence" value="ECO:0007669"/>
    <property type="project" value="InterPro"/>
</dbReference>
<dbReference type="OrthoDB" id="8537166at2"/>
<feature type="signal peptide" evidence="1">
    <location>
        <begin position="1"/>
        <end position="21"/>
    </location>
</feature>
<evidence type="ECO:0000313" key="2">
    <source>
        <dbReference type="EMBL" id="MXP00915.1"/>
    </source>
</evidence>
<dbReference type="AlphaFoldDB" id="A0A6I4TY45"/>
<dbReference type="InterPro" id="IPR010980">
    <property type="entry name" value="Cyt_c/b562"/>
</dbReference>
<evidence type="ECO:0000313" key="3">
    <source>
        <dbReference type="Proteomes" id="UP000469430"/>
    </source>
</evidence>
<protein>
    <recommendedName>
        <fullName evidence="4">Cytochrome C</fullName>
    </recommendedName>
</protein>
<dbReference type="Pfam" id="PF01322">
    <property type="entry name" value="Cytochrom_C_2"/>
    <property type="match status" value="1"/>
</dbReference>
<dbReference type="EMBL" id="WTYJ01000006">
    <property type="protein sequence ID" value="MXP00915.1"/>
    <property type="molecule type" value="Genomic_DNA"/>
</dbReference>
<dbReference type="Gene3D" id="1.20.120.10">
    <property type="entry name" value="Cytochrome c/b562"/>
    <property type="match status" value="1"/>
</dbReference>
<dbReference type="Proteomes" id="UP000469430">
    <property type="component" value="Unassembled WGS sequence"/>
</dbReference>
<dbReference type="PROSITE" id="PS51009">
    <property type="entry name" value="CYTCII"/>
    <property type="match status" value="1"/>
</dbReference>
<evidence type="ECO:0008006" key="4">
    <source>
        <dbReference type="Google" id="ProtNLM"/>
    </source>
</evidence>
<sequence length="171" mass="17813">MKWSIMVGVAALSLVGGKILAQPAAAPLDVRQIMQQHTNPATLAIWDVGNNAMGDEGGIDPALMDQEKWDRLAASATQLAEAGRAMGAGTSFIAAAADNSTVGEGEITMAQVQTHLDGDPAKFRELGEALAAHSDKLAAAARAKDAPAAGELIAAMDTVCEDCHARFWYPE</sequence>
<reference evidence="2 3" key="1">
    <citation type="submission" date="2019-12" db="EMBL/GenBank/DDBJ databases">
        <title>Genomic-based taxomic classification of the family Erythrobacteraceae.</title>
        <authorList>
            <person name="Xu L."/>
        </authorList>
    </citation>
    <scope>NUCLEOTIDE SEQUENCE [LARGE SCALE GENOMIC DNA]</scope>
    <source>
        <strain evidence="2 3">S36</strain>
    </source>
</reference>
<gene>
    <name evidence="2" type="ORF">GRI97_18160</name>
</gene>
<dbReference type="GO" id="GO:0005506">
    <property type="term" value="F:iron ion binding"/>
    <property type="evidence" value="ECO:0007669"/>
    <property type="project" value="InterPro"/>
</dbReference>
<feature type="chain" id="PRO_5026135133" description="Cytochrome C" evidence="1">
    <location>
        <begin position="22"/>
        <end position="171"/>
    </location>
</feature>
<accession>A0A6I4TY45</accession>
<proteinExistence type="predicted"/>
<name>A0A6I4TY45_9SPHN</name>
<dbReference type="GO" id="GO:0022900">
    <property type="term" value="P:electron transport chain"/>
    <property type="evidence" value="ECO:0007669"/>
    <property type="project" value="InterPro"/>
</dbReference>